<dbReference type="SUPFAM" id="SSF52540">
    <property type="entry name" value="P-loop containing nucleoside triphosphate hydrolases"/>
    <property type="match status" value="1"/>
</dbReference>
<evidence type="ECO:0000256" key="8">
    <source>
        <dbReference type="SAM" id="MobiDB-lite"/>
    </source>
</evidence>
<dbReference type="AlphaFoldDB" id="A0AAV8RCN8"/>
<dbReference type="GO" id="GO:0045910">
    <property type="term" value="P:negative regulation of DNA recombination"/>
    <property type="evidence" value="ECO:0007669"/>
    <property type="project" value="InterPro"/>
</dbReference>
<keyword evidence="5" id="KW-0694">RNA-binding</keyword>
<dbReference type="InterPro" id="IPR046893">
    <property type="entry name" value="MSSS"/>
</dbReference>
<dbReference type="InterPro" id="IPR000432">
    <property type="entry name" value="DNA_mismatch_repair_MutS_C"/>
</dbReference>
<dbReference type="Pfam" id="PF00488">
    <property type="entry name" value="MutS_V"/>
    <property type="match status" value="1"/>
</dbReference>
<dbReference type="SMART" id="SM00533">
    <property type="entry name" value="MUTSd"/>
    <property type="match status" value="1"/>
</dbReference>
<keyword evidence="3" id="KW-0378">Hydrolase</keyword>
<keyword evidence="4" id="KW-0067">ATP-binding</keyword>
<dbReference type="SMART" id="SM00534">
    <property type="entry name" value="MUTSac"/>
    <property type="match status" value="1"/>
</dbReference>
<dbReference type="InterPro" id="IPR007696">
    <property type="entry name" value="DNA_mismatch_repair_MutS_core"/>
</dbReference>
<protein>
    <recommendedName>
        <fullName evidence="9">DNA mismatch repair proteins mutS family domain-containing protein</fullName>
    </recommendedName>
</protein>
<evidence type="ECO:0000256" key="3">
    <source>
        <dbReference type="ARBA" id="ARBA00022801"/>
    </source>
</evidence>
<dbReference type="Proteomes" id="UP001222027">
    <property type="component" value="Unassembled WGS sequence"/>
</dbReference>
<evidence type="ECO:0000256" key="7">
    <source>
        <dbReference type="SAM" id="Coils"/>
    </source>
</evidence>
<feature type="region of interest" description="Disordered" evidence="8">
    <location>
        <begin position="737"/>
        <end position="792"/>
    </location>
</feature>
<name>A0AAV8RCN8_ENSVE</name>
<comment type="caution">
    <text evidence="10">The sequence shown here is derived from an EMBL/GenBank/DDBJ whole genome shotgun (WGS) entry which is preliminary data.</text>
</comment>
<evidence type="ECO:0000313" key="10">
    <source>
        <dbReference type="EMBL" id="KAJ8499684.1"/>
    </source>
</evidence>
<dbReference type="GO" id="GO:0016887">
    <property type="term" value="F:ATP hydrolysis activity"/>
    <property type="evidence" value="ECO:0007669"/>
    <property type="project" value="InterPro"/>
</dbReference>
<keyword evidence="7" id="KW-0175">Coiled coil</keyword>
<dbReference type="GO" id="GO:0019843">
    <property type="term" value="F:rRNA binding"/>
    <property type="evidence" value="ECO:0007669"/>
    <property type="project" value="UniProtKB-KW"/>
</dbReference>
<evidence type="ECO:0000256" key="6">
    <source>
        <dbReference type="ARBA" id="ARBA00023125"/>
    </source>
</evidence>
<dbReference type="EMBL" id="JAQQAF010000003">
    <property type="protein sequence ID" value="KAJ8499684.1"/>
    <property type="molecule type" value="Genomic_DNA"/>
</dbReference>
<proteinExistence type="predicted"/>
<accession>A0AAV8RCN8</accession>
<dbReference type="GO" id="GO:0030983">
    <property type="term" value="F:mismatched DNA binding"/>
    <property type="evidence" value="ECO:0007669"/>
    <property type="project" value="InterPro"/>
</dbReference>
<sequence length="843" mass="92425">MFVAPFTRIPIPIPICSTTSSSTVAAASRLSRIRGRPCAHSRPLLGPVDRSSKASALSDSLKILEWDKLCDAVASFAGTALGRDATKAQLSSIDVCYDESRRLLEETAAAVELIKYGTGLDFTRVNTVLVKSAITRVSRGSLIDGVEAVAVVGLIQLAETLQNTLKAALKEDAEWYNRFMPLTQMLMDAVVSRSFVKTAQLMIDEDGSVKDSASFELRRSRDQVRVLEQKLYQLMDKLIRQEKNETSTLEMCIVNGRCCIKVMTDRSPTFDGLLMSSGSRAGSMLEPIAAVPLNDELQRARALVIKAEEEVLSKLADKMLAEIDDIQNLLQIIIRLDVITARAKYSLAYDGTFPDIYMPSHIGGEPSDSLSQGATTSSASSHLSRSNWKLYMPKSYHPLLLKRHREDLHNAKKDVVDATAEIRRNLLGKHIEGNDGDARLASMKLRVSELEKNYPVPVDLMITENTNVLVITGPNTGGKTISLKTVGLASLMTKTGLYVLASEPVKIPWFDGIYADIGDEQSLTQSLSTFSGHLRQIGAIRSQSTNKSLVLLDEVGAGTNPLEGAALGMSILESFAETGSFLTIATTHHGELKMLKYSNDAFENACVEFDELSLKPTYKILWGVPGRSNAINVAERLGLNFVIVDGARKLLGTANAEINEVIVDMERFKQSFQEYLQEAEHYLMLSKGLCESLLVAKKNIADHAVKLKNRKTRAVLDSASAARSRLRSKLQQQQQQFRESSEVELEKGRVVSSRQSSEDVGQSKSCDISPGGRRMWSEASKAAGGDEQSKIPAVGDTVHVPSLGMQVVVSKVEEAKGEIIVQAGNMKLRLKLKDIQSQRTRTS</sequence>
<keyword evidence="2" id="KW-0547">Nucleotide-binding</keyword>
<dbReference type="InterPro" id="IPR005747">
    <property type="entry name" value="MutS2"/>
</dbReference>
<evidence type="ECO:0000256" key="1">
    <source>
        <dbReference type="ARBA" id="ARBA00022730"/>
    </source>
</evidence>
<dbReference type="PIRSF" id="PIRSF005814">
    <property type="entry name" value="MutS_YshD"/>
    <property type="match status" value="1"/>
</dbReference>
<dbReference type="GO" id="GO:0005524">
    <property type="term" value="F:ATP binding"/>
    <property type="evidence" value="ECO:0007669"/>
    <property type="project" value="UniProtKB-KW"/>
</dbReference>
<evidence type="ECO:0000256" key="2">
    <source>
        <dbReference type="ARBA" id="ARBA00022741"/>
    </source>
</evidence>
<dbReference type="Pfam" id="PF20297">
    <property type="entry name" value="MSSS"/>
    <property type="match status" value="1"/>
</dbReference>
<dbReference type="PROSITE" id="PS00486">
    <property type="entry name" value="DNA_MISMATCH_REPAIR_2"/>
    <property type="match status" value="1"/>
</dbReference>
<organism evidence="10 11">
    <name type="scientific">Ensete ventricosum</name>
    <name type="common">Abyssinian banana</name>
    <name type="synonym">Musa ensete</name>
    <dbReference type="NCBI Taxonomy" id="4639"/>
    <lineage>
        <taxon>Eukaryota</taxon>
        <taxon>Viridiplantae</taxon>
        <taxon>Streptophyta</taxon>
        <taxon>Embryophyta</taxon>
        <taxon>Tracheophyta</taxon>
        <taxon>Spermatophyta</taxon>
        <taxon>Magnoliopsida</taxon>
        <taxon>Liliopsida</taxon>
        <taxon>Zingiberales</taxon>
        <taxon>Musaceae</taxon>
        <taxon>Ensete</taxon>
    </lineage>
</organism>
<dbReference type="InterPro" id="IPR045076">
    <property type="entry name" value="MutS"/>
</dbReference>
<feature type="compositionally biased region" description="Polar residues" evidence="8">
    <location>
        <begin position="752"/>
        <end position="766"/>
    </location>
</feature>
<keyword evidence="1" id="KW-0699">rRNA-binding</keyword>
<dbReference type="GO" id="GO:0004519">
    <property type="term" value="F:endonuclease activity"/>
    <property type="evidence" value="ECO:0007669"/>
    <property type="project" value="InterPro"/>
</dbReference>
<dbReference type="PANTHER" id="PTHR48466:SF2">
    <property type="entry name" value="OS10G0509000 PROTEIN"/>
    <property type="match status" value="1"/>
</dbReference>
<keyword evidence="6" id="KW-0238">DNA-binding</keyword>
<reference evidence="10 11" key="1">
    <citation type="submission" date="2022-12" db="EMBL/GenBank/DDBJ databases">
        <title>Chromosome-scale assembly of the Ensete ventricosum genome.</title>
        <authorList>
            <person name="Dussert Y."/>
            <person name="Stocks J."/>
            <person name="Wendawek A."/>
            <person name="Woldeyes F."/>
            <person name="Nichols R.A."/>
            <person name="Borrell J.S."/>
        </authorList>
    </citation>
    <scope>NUCLEOTIDE SEQUENCE [LARGE SCALE GENOMIC DNA]</scope>
    <source>
        <strain evidence="11">cv. Maze</strain>
        <tissue evidence="10">Seeds</tissue>
    </source>
</reference>
<dbReference type="InterPro" id="IPR036187">
    <property type="entry name" value="DNA_mismatch_repair_MutS_sf"/>
</dbReference>
<feature type="domain" description="DNA mismatch repair proteins mutS family" evidence="9">
    <location>
        <begin position="548"/>
        <end position="564"/>
    </location>
</feature>
<evidence type="ECO:0000256" key="5">
    <source>
        <dbReference type="ARBA" id="ARBA00022884"/>
    </source>
</evidence>
<dbReference type="PANTHER" id="PTHR48466">
    <property type="entry name" value="OS10G0509000 PROTEIN-RELATED"/>
    <property type="match status" value="1"/>
</dbReference>
<dbReference type="InterPro" id="IPR027417">
    <property type="entry name" value="P-loop_NTPase"/>
</dbReference>
<dbReference type="GO" id="GO:0140664">
    <property type="term" value="F:ATP-dependent DNA damage sensor activity"/>
    <property type="evidence" value="ECO:0007669"/>
    <property type="project" value="InterPro"/>
</dbReference>
<evidence type="ECO:0000256" key="4">
    <source>
        <dbReference type="ARBA" id="ARBA00022840"/>
    </source>
</evidence>
<dbReference type="GO" id="GO:0006298">
    <property type="term" value="P:mismatch repair"/>
    <property type="evidence" value="ECO:0007669"/>
    <property type="project" value="InterPro"/>
</dbReference>
<dbReference type="SUPFAM" id="SSF48334">
    <property type="entry name" value="DNA repair protein MutS, domain III"/>
    <property type="match status" value="1"/>
</dbReference>
<evidence type="ECO:0000259" key="9">
    <source>
        <dbReference type="PROSITE" id="PS00486"/>
    </source>
</evidence>
<feature type="coiled-coil region" evidence="7">
    <location>
        <begin position="217"/>
        <end position="244"/>
    </location>
</feature>
<dbReference type="FunFam" id="3.40.50.300:FF:000830">
    <property type="entry name" value="Endonuclease MutS2"/>
    <property type="match status" value="1"/>
</dbReference>
<dbReference type="Gene3D" id="3.40.50.300">
    <property type="entry name" value="P-loop containing nucleotide triphosphate hydrolases"/>
    <property type="match status" value="1"/>
</dbReference>
<evidence type="ECO:0000313" key="11">
    <source>
        <dbReference type="Proteomes" id="UP001222027"/>
    </source>
</evidence>
<keyword evidence="11" id="KW-1185">Reference proteome</keyword>
<feature type="compositionally biased region" description="Basic and acidic residues" evidence="8">
    <location>
        <begin position="739"/>
        <end position="749"/>
    </location>
</feature>
<gene>
    <name evidence="10" type="ORF">OPV22_010236</name>
</gene>